<keyword evidence="2" id="KW-1185">Reference proteome</keyword>
<accession>A0A6A1WFD6</accession>
<reference evidence="1 2" key="1">
    <citation type="journal article" date="2019" name="Plant Biotechnol. J.">
        <title>The red bayberry genome and genetic basis of sex determination.</title>
        <authorList>
            <person name="Jia H.M."/>
            <person name="Jia H.J."/>
            <person name="Cai Q.L."/>
            <person name="Wang Y."/>
            <person name="Zhao H.B."/>
            <person name="Yang W.F."/>
            <person name="Wang G.Y."/>
            <person name="Li Y.H."/>
            <person name="Zhan D.L."/>
            <person name="Shen Y.T."/>
            <person name="Niu Q.F."/>
            <person name="Chang L."/>
            <person name="Qiu J."/>
            <person name="Zhao L."/>
            <person name="Xie H.B."/>
            <person name="Fu W.Y."/>
            <person name="Jin J."/>
            <person name="Li X.W."/>
            <person name="Jiao Y."/>
            <person name="Zhou C.C."/>
            <person name="Tu T."/>
            <person name="Chai C.Y."/>
            <person name="Gao J.L."/>
            <person name="Fan L.J."/>
            <person name="van de Weg E."/>
            <person name="Wang J.Y."/>
            <person name="Gao Z.S."/>
        </authorList>
    </citation>
    <scope>NUCLEOTIDE SEQUENCE [LARGE SCALE GENOMIC DNA]</scope>
    <source>
        <tissue evidence="1">Leaves</tissue>
    </source>
</reference>
<proteinExistence type="predicted"/>
<name>A0A6A1WFD6_9ROSI</name>
<dbReference type="AlphaFoldDB" id="A0A6A1WFD6"/>
<protein>
    <submittedName>
        <fullName evidence="1">Uncharacterized protein</fullName>
    </submittedName>
</protein>
<sequence length="113" mass="12652">MAFKASKAAVKGQRELQNEGKIGDDCLLQKISIVVKSIQQSCIKRIIQIETVFGPRKKREKFMYDKGVRTLVATKRRTTAQWLPVTWASHVQPGSGRTWPIRVGSSQLATGLL</sequence>
<dbReference type="Proteomes" id="UP000516437">
    <property type="component" value="Chromosome 2"/>
</dbReference>
<organism evidence="1 2">
    <name type="scientific">Morella rubra</name>
    <name type="common">Chinese bayberry</name>
    <dbReference type="NCBI Taxonomy" id="262757"/>
    <lineage>
        <taxon>Eukaryota</taxon>
        <taxon>Viridiplantae</taxon>
        <taxon>Streptophyta</taxon>
        <taxon>Embryophyta</taxon>
        <taxon>Tracheophyta</taxon>
        <taxon>Spermatophyta</taxon>
        <taxon>Magnoliopsida</taxon>
        <taxon>eudicotyledons</taxon>
        <taxon>Gunneridae</taxon>
        <taxon>Pentapetalae</taxon>
        <taxon>rosids</taxon>
        <taxon>fabids</taxon>
        <taxon>Fagales</taxon>
        <taxon>Myricaceae</taxon>
        <taxon>Morella</taxon>
    </lineage>
</organism>
<dbReference type="EMBL" id="RXIC02000020">
    <property type="protein sequence ID" value="KAB1223096.1"/>
    <property type="molecule type" value="Genomic_DNA"/>
</dbReference>
<gene>
    <name evidence="1" type="ORF">CJ030_MR2G013655</name>
</gene>
<evidence type="ECO:0000313" key="1">
    <source>
        <dbReference type="EMBL" id="KAB1223096.1"/>
    </source>
</evidence>
<evidence type="ECO:0000313" key="2">
    <source>
        <dbReference type="Proteomes" id="UP000516437"/>
    </source>
</evidence>
<comment type="caution">
    <text evidence="1">The sequence shown here is derived from an EMBL/GenBank/DDBJ whole genome shotgun (WGS) entry which is preliminary data.</text>
</comment>